<accession>A0AC34Q4B0</accession>
<evidence type="ECO:0000313" key="2">
    <source>
        <dbReference type="WBParaSite" id="JU765_v2.g12814.t1"/>
    </source>
</evidence>
<name>A0AC34Q4B0_9BILA</name>
<dbReference type="WBParaSite" id="JU765_v2.g12814.t1">
    <property type="protein sequence ID" value="JU765_v2.g12814.t1"/>
    <property type="gene ID" value="JU765_v2.g12814"/>
</dbReference>
<organism evidence="1 2">
    <name type="scientific">Panagrolaimus sp. JU765</name>
    <dbReference type="NCBI Taxonomy" id="591449"/>
    <lineage>
        <taxon>Eukaryota</taxon>
        <taxon>Metazoa</taxon>
        <taxon>Ecdysozoa</taxon>
        <taxon>Nematoda</taxon>
        <taxon>Chromadorea</taxon>
        <taxon>Rhabditida</taxon>
        <taxon>Tylenchina</taxon>
        <taxon>Panagrolaimomorpha</taxon>
        <taxon>Panagrolaimoidea</taxon>
        <taxon>Panagrolaimidae</taxon>
        <taxon>Panagrolaimus</taxon>
    </lineage>
</organism>
<sequence>MFGSTTTGSSEWLPAKEGQFVPWWGGLAKWLLQFGKIPKHVAFILDGNRRYAKTYGLDTVIKGHMAGFDKITKVLDWCREIGIKEVTLYAFSIENFKRTKDEVDGLMDMAKEKFTKLLDEKEKLQEKQICFRFFGKKELLPKDLQVKMAQIEEFTKNFEK</sequence>
<proteinExistence type="predicted"/>
<dbReference type="Proteomes" id="UP000887576">
    <property type="component" value="Unplaced"/>
</dbReference>
<evidence type="ECO:0000313" key="1">
    <source>
        <dbReference type="Proteomes" id="UP000887576"/>
    </source>
</evidence>
<reference evidence="2" key="1">
    <citation type="submission" date="2022-11" db="UniProtKB">
        <authorList>
            <consortium name="WormBaseParasite"/>
        </authorList>
    </citation>
    <scope>IDENTIFICATION</scope>
</reference>
<protein>
    <submittedName>
        <fullName evidence="2">Alkyl transferase</fullName>
    </submittedName>
</protein>